<dbReference type="GO" id="GO:0009279">
    <property type="term" value="C:cell outer membrane"/>
    <property type="evidence" value="ECO:0007669"/>
    <property type="project" value="UniProtKB-SubCell"/>
</dbReference>
<dbReference type="Pfam" id="PF14322">
    <property type="entry name" value="SusD-like_3"/>
    <property type="match status" value="1"/>
</dbReference>
<keyword evidence="9" id="KW-1185">Reference proteome</keyword>
<accession>G0L2P7</accession>
<evidence type="ECO:0000256" key="3">
    <source>
        <dbReference type="ARBA" id="ARBA00022729"/>
    </source>
</evidence>
<dbReference type="STRING" id="63186.ZOBELLIA_1056"/>
<feature type="domain" description="RagB/SusD" evidence="6">
    <location>
        <begin position="368"/>
        <end position="496"/>
    </location>
</feature>
<evidence type="ECO:0000256" key="5">
    <source>
        <dbReference type="ARBA" id="ARBA00023237"/>
    </source>
</evidence>
<dbReference type="InterPro" id="IPR012944">
    <property type="entry name" value="SusD_RagB_dom"/>
</dbReference>
<evidence type="ECO:0000313" key="8">
    <source>
        <dbReference type="EMBL" id="CAZ95113.1"/>
    </source>
</evidence>
<dbReference type="Pfam" id="PF07980">
    <property type="entry name" value="SusD_RagB"/>
    <property type="match status" value="1"/>
</dbReference>
<feature type="domain" description="SusD-like N-terminal" evidence="7">
    <location>
        <begin position="85"/>
        <end position="221"/>
    </location>
</feature>
<gene>
    <name evidence="8" type="ordered locus">zobellia_1056</name>
</gene>
<evidence type="ECO:0000256" key="4">
    <source>
        <dbReference type="ARBA" id="ARBA00023136"/>
    </source>
</evidence>
<evidence type="ECO:0000259" key="7">
    <source>
        <dbReference type="Pfam" id="PF14322"/>
    </source>
</evidence>
<keyword evidence="4" id="KW-0472">Membrane</keyword>
<dbReference type="RefSeq" id="WP_013992425.1">
    <property type="nucleotide sequence ID" value="NC_015844.1"/>
</dbReference>
<evidence type="ECO:0000256" key="2">
    <source>
        <dbReference type="ARBA" id="ARBA00006275"/>
    </source>
</evidence>
<dbReference type="HOGENOM" id="CLU_015553_1_4_10"/>
<dbReference type="InterPro" id="IPR033985">
    <property type="entry name" value="SusD-like_N"/>
</dbReference>
<name>G0L2P7_ZOBGA</name>
<proteinExistence type="inferred from homology"/>
<keyword evidence="5" id="KW-0998">Cell outer membrane</keyword>
<comment type="similarity">
    <text evidence="2">Belongs to the SusD family.</text>
</comment>
<dbReference type="InterPro" id="IPR011990">
    <property type="entry name" value="TPR-like_helical_dom_sf"/>
</dbReference>
<organism evidence="8 9">
    <name type="scientific">Zobellia galactanivorans (strain DSM 12802 / CCUG 47099 / CIP 106680 / NCIMB 13871 / Dsij)</name>
    <dbReference type="NCBI Taxonomy" id="63186"/>
    <lineage>
        <taxon>Bacteria</taxon>
        <taxon>Pseudomonadati</taxon>
        <taxon>Bacteroidota</taxon>
        <taxon>Flavobacteriia</taxon>
        <taxon>Flavobacteriales</taxon>
        <taxon>Flavobacteriaceae</taxon>
        <taxon>Zobellia</taxon>
    </lineage>
</organism>
<comment type="subcellular location">
    <subcellularLocation>
        <location evidence="1">Cell outer membrane</location>
    </subcellularLocation>
</comment>
<dbReference type="EMBL" id="FP476056">
    <property type="protein sequence ID" value="CAZ95113.1"/>
    <property type="molecule type" value="Genomic_DNA"/>
</dbReference>
<dbReference type="Gene3D" id="1.25.40.390">
    <property type="match status" value="1"/>
</dbReference>
<dbReference type="Proteomes" id="UP000008898">
    <property type="component" value="Chromosome"/>
</dbReference>
<evidence type="ECO:0000259" key="6">
    <source>
        <dbReference type="Pfam" id="PF07980"/>
    </source>
</evidence>
<sequence length="496" mass="56632">MKKFINIKLGILTILGLMCTQCEDPLKTEVYGEYSLVDGPASKGFMDGLLNGVYAEFQFNGVQGRDFFYFSDFSGDHLYNERGGLSRVTAFVQNWNWDAQNPSWFRDDFWTKPYAAIRNANFFLEVVDNSELSAEEKNQYKAEVRFARATTYAFMYNWFGSVPLRTSSSDPADMERASDDEMREFIETELADAAKDLPITAEEFGRATQGAAYGILMKHYLNTKNWDKVVEYANLIQDLGVYSLYTAGSNPYRNLFKVSTEGSENETIYSFPATSLIESTANAIMSHSYPESNYKALVNGDDVKLSNQSISGTKNRAYDFFLNSFEPNDDRKKQIINQYINSEDEVVTQAPDKNAVFKYWPDPNMLEWKSGHDFRIIRYADVLLSKAEALNEINGPTQEVIDLINEVRGRAKASVLELADYPSTEGLRDAILEERGWEFYFEGKRREDLIRHGKFVSAKKNHPIHPVPSAEDFRVLMPIPQEEIDVNPNMVQNPGY</sequence>
<dbReference type="OrthoDB" id="5694214at2"/>
<evidence type="ECO:0000313" key="9">
    <source>
        <dbReference type="Proteomes" id="UP000008898"/>
    </source>
</evidence>
<dbReference type="SUPFAM" id="SSF48452">
    <property type="entry name" value="TPR-like"/>
    <property type="match status" value="1"/>
</dbReference>
<dbReference type="AlphaFoldDB" id="G0L2P7"/>
<reference evidence="8 9" key="2">
    <citation type="journal article" date="2012" name="Environ. Microbiol.">
        <title>Characterization of the first alginolytic operons in a marine bacterium: from their emergence in marine Flavobacteriia to their independent transfers to marine Proteobacteria and human gut Bacteroides.</title>
        <authorList>
            <person name="Thomas F."/>
            <person name="Barbeyron T."/>
            <person name="Tonon T."/>
            <person name="Genicot S."/>
            <person name="Czjzek M."/>
            <person name="Michel G."/>
        </authorList>
    </citation>
    <scope>NUCLEOTIDE SEQUENCE [LARGE SCALE GENOMIC DNA]</scope>
    <source>
        <strain evidence="9">DSM 12802 / CCUG 47099 / CIP 106680 / NCIMB 13871 / Dsij</strain>
    </source>
</reference>
<reference evidence="9" key="1">
    <citation type="submission" date="2009-07" db="EMBL/GenBank/DDBJ databases">
        <title>Complete genome sequence of Zobellia galactanivorans Dsij.</title>
        <authorList>
            <consortium name="Genoscope - CEA"/>
        </authorList>
    </citation>
    <scope>NUCLEOTIDE SEQUENCE [LARGE SCALE GENOMIC DNA]</scope>
    <source>
        <strain evidence="9">DSM 12802 / CCUG 47099 / CIP 106680 / NCIMB 13871 / Dsij</strain>
    </source>
</reference>
<evidence type="ECO:0000256" key="1">
    <source>
        <dbReference type="ARBA" id="ARBA00004442"/>
    </source>
</evidence>
<protein>
    <submittedName>
        <fullName evidence="8">SusD/RagB family lipoprotein</fullName>
    </submittedName>
</protein>
<dbReference type="PATRIC" id="fig|63186.3.peg.1039"/>
<keyword evidence="3" id="KW-0732">Signal</keyword>
<keyword evidence="8" id="KW-0449">Lipoprotein</keyword>
<dbReference type="KEGG" id="zga:ZOBELLIA_1056"/>